<dbReference type="PANTHER" id="PTHR13794:SF58">
    <property type="entry name" value="MITOCHONDRIAL ENOLASE SUPERFAMILY MEMBER 1"/>
    <property type="match status" value="1"/>
</dbReference>
<dbReference type="InterPro" id="IPR013342">
    <property type="entry name" value="Mandelate_racemase_C"/>
</dbReference>
<dbReference type="SMART" id="SM00922">
    <property type="entry name" value="MR_MLE"/>
    <property type="match status" value="1"/>
</dbReference>
<protein>
    <submittedName>
        <fullName evidence="5">Mandelate racemase/muconate lactonizing enzyme family protein</fullName>
    </submittedName>
</protein>
<comment type="cofactor">
    <cofactor evidence="1">
        <name>Mg(2+)</name>
        <dbReference type="ChEBI" id="CHEBI:18420"/>
    </cofactor>
</comment>
<dbReference type="AlphaFoldDB" id="A0A5B8IPH2"/>
<dbReference type="KEGG" id="lit:FPZ52_00260"/>
<dbReference type="InterPro" id="IPR036849">
    <property type="entry name" value="Enolase-like_C_sf"/>
</dbReference>
<dbReference type="InterPro" id="IPR013341">
    <property type="entry name" value="Mandelate_racemase_N_dom"/>
</dbReference>
<dbReference type="CDD" id="cd03316">
    <property type="entry name" value="MR_like"/>
    <property type="match status" value="1"/>
</dbReference>
<dbReference type="RefSeq" id="WP_146362617.1">
    <property type="nucleotide sequence ID" value="NZ_CP042261.1"/>
</dbReference>
<evidence type="ECO:0000256" key="1">
    <source>
        <dbReference type="ARBA" id="ARBA00001946"/>
    </source>
</evidence>
<dbReference type="Pfam" id="PF02746">
    <property type="entry name" value="MR_MLE_N"/>
    <property type="match status" value="1"/>
</dbReference>
<dbReference type="SUPFAM" id="SSF54826">
    <property type="entry name" value="Enolase N-terminal domain-like"/>
    <property type="match status" value="1"/>
</dbReference>
<dbReference type="SFLD" id="SFLDS00001">
    <property type="entry name" value="Enolase"/>
    <property type="match status" value="1"/>
</dbReference>
<name>A0A5B8IPH2_9RHOB</name>
<dbReference type="OrthoDB" id="9802699at2"/>
<dbReference type="InterPro" id="IPR029017">
    <property type="entry name" value="Enolase-like_N"/>
</dbReference>
<dbReference type="SUPFAM" id="SSF51604">
    <property type="entry name" value="Enolase C-terminal domain-like"/>
    <property type="match status" value="1"/>
</dbReference>
<reference evidence="5 6" key="1">
    <citation type="submission" date="2019-07" db="EMBL/GenBank/DDBJ databases">
        <title>Litoreibacter alkalisoli sp. nov., isolated from saline-alkaline soil.</title>
        <authorList>
            <person name="Wang S."/>
            <person name="Xu L."/>
            <person name="Xing Y.-T."/>
            <person name="Sun J.-Q."/>
        </authorList>
    </citation>
    <scope>NUCLEOTIDE SEQUENCE [LARGE SCALE GENOMIC DNA]</scope>
    <source>
        <strain evidence="5 6">LN3S51</strain>
    </source>
</reference>
<organism evidence="5 6">
    <name type="scientific">Qingshengfaniella alkalisoli</name>
    <dbReference type="NCBI Taxonomy" id="2599296"/>
    <lineage>
        <taxon>Bacteria</taxon>
        <taxon>Pseudomonadati</taxon>
        <taxon>Pseudomonadota</taxon>
        <taxon>Alphaproteobacteria</taxon>
        <taxon>Rhodobacterales</taxon>
        <taxon>Paracoccaceae</taxon>
        <taxon>Qingshengfaniella</taxon>
    </lineage>
</organism>
<gene>
    <name evidence="5" type="ORF">FPZ52_00260</name>
</gene>
<dbReference type="EMBL" id="CP042261">
    <property type="protein sequence ID" value="QDY68212.1"/>
    <property type="molecule type" value="Genomic_DNA"/>
</dbReference>
<dbReference type="Proteomes" id="UP000318483">
    <property type="component" value="Chromosome"/>
</dbReference>
<evidence type="ECO:0000256" key="3">
    <source>
        <dbReference type="ARBA" id="ARBA00022842"/>
    </source>
</evidence>
<dbReference type="GO" id="GO:0016836">
    <property type="term" value="F:hydro-lyase activity"/>
    <property type="evidence" value="ECO:0007669"/>
    <property type="project" value="TreeGrafter"/>
</dbReference>
<evidence type="ECO:0000259" key="4">
    <source>
        <dbReference type="SMART" id="SM00922"/>
    </source>
</evidence>
<evidence type="ECO:0000313" key="6">
    <source>
        <dbReference type="Proteomes" id="UP000318483"/>
    </source>
</evidence>
<dbReference type="GO" id="GO:0009063">
    <property type="term" value="P:amino acid catabolic process"/>
    <property type="evidence" value="ECO:0007669"/>
    <property type="project" value="InterPro"/>
</dbReference>
<keyword evidence="2" id="KW-0479">Metal-binding</keyword>
<dbReference type="GO" id="GO:0016052">
    <property type="term" value="P:carbohydrate catabolic process"/>
    <property type="evidence" value="ECO:0007669"/>
    <property type="project" value="TreeGrafter"/>
</dbReference>
<dbReference type="PANTHER" id="PTHR13794">
    <property type="entry name" value="ENOLASE SUPERFAMILY, MANDELATE RACEMASE"/>
    <property type="match status" value="1"/>
</dbReference>
<dbReference type="Pfam" id="PF13378">
    <property type="entry name" value="MR_MLE_C"/>
    <property type="match status" value="1"/>
</dbReference>
<keyword evidence="6" id="KW-1185">Reference proteome</keyword>
<accession>A0A5B8IPH2</accession>
<sequence length="390" mass="40948">MTVTLESLRAIPLTASFAAIYGGEDRIPDEIRHPASHFQAIPRVGQYCTLVIARTSDGAEGLGECFGLPTPYPAAEIINRVIAPTLTGQQIGNPSQMAAALRRFFLALGHSRGPAMEALSGVDIALWDLLARREGKTLSAFLGSEPKAIPTYVSPVPFLATPEQSAAAARGLVGSFGGLKLKIGRKHPAEDIAHVHAVREALDPARRLMLDANCGYDAVGARALVAGIEGLDIAWLEEPMPPEETDALRELAGATSIPLAGGENEFTTEALARLMDSTGIRIVQPNITRIGGVSAMRDLDMLAAERNAEIAPHGVGGSIAVAATLQVAAALQTVTVFEVNRLPNPLRDGLGAQISFDVSGLASPPEGLGHGITLQDSDYQVFAETGKFAA</sequence>
<dbReference type="GO" id="GO:0000287">
    <property type="term" value="F:magnesium ion binding"/>
    <property type="evidence" value="ECO:0007669"/>
    <property type="project" value="TreeGrafter"/>
</dbReference>
<feature type="domain" description="Mandelate racemase/muconate lactonizing enzyme C-terminal" evidence="4">
    <location>
        <begin position="162"/>
        <end position="258"/>
    </location>
</feature>
<dbReference type="Gene3D" id="3.20.20.120">
    <property type="entry name" value="Enolase-like C-terminal domain"/>
    <property type="match status" value="1"/>
</dbReference>
<dbReference type="Gene3D" id="3.30.390.10">
    <property type="entry name" value="Enolase-like, N-terminal domain"/>
    <property type="match status" value="1"/>
</dbReference>
<evidence type="ECO:0000313" key="5">
    <source>
        <dbReference type="EMBL" id="QDY68212.1"/>
    </source>
</evidence>
<dbReference type="InterPro" id="IPR046945">
    <property type="entry name" value="RHMD-like"/>
</dbReference>
<dbReference type="PROSITE" id="PS00909">
    <property type="entry name" value="MR_MLE_2"/>
    <property type="match status" value="1"/>
</dbReference>
<keyword evidence="3" id="KW-0460">Magnesium</keyword>
<proteinExistence type="predicted"/>
<dbReference type="InterPro" id="IPR029065">
    <property type="entry name" value="Enolase_C-like"/>
</dbReference>
<dbReference type="InterPro" id="IPR018110">
    <property type="entry name" value="Mandel_Rmase/mucon_lact_enz_CS"/>
</dbReference>
<evidence type="ECO:0000256" key="2">
    <source>
        <dbReference type="ARBA" id="ARBA00022723"/>
    </source>
</evidence>